<name>A0A1F5KJM6_9BACT</name>
<dbReference type="AlphaFoldDB" id="A0A1F5KJM6"/>
<accession>A0A1F5KJM6</accession>
<proteinExistence type="predicted"/>
<dbReference type="EMBL" id="MFDD01000002">
    <property type="protein sequence ID" value="OGE41136.1"/>
    <property type="molecule type" value="Genomic_DNA"/>
</dbReference>
<reference evidence="1 2" key="1">
    <citation type="journal article" date="2016" name="Nat. Commun.">
        <title>Thousands of microbial genomes shed light on interconnected biogeochemical processes in an aquifer system.</title>
        <authorList>
            <person name="Anantharaman K."/>
            <person name="Brown C.T."/>
            <person name="Hug L.A."/>
            <person name="Sharon I."/>
            <person name="Castelle C.J."/>
            <person name="Probst A.J."/>
            <person name="Thomas B.C."/>
            <person name="Singh A."/>
            <person name="Wilkins M.J."/>
            <person name="Karaoz U."/>
            <person name="Brodie E.L."/>
            <person name="Williams K.H."/>
            <person name="Hubbard S.S."/>
            <person name="Banfield J.F."/>
        </authorList>
    </citation>
    <scope>NUCLEOTIDE SEQUENCE [LARGE SCALE GENOMIC DNA]</scope>
</reference>
<dbReference type="Proteomes" id="UP000177328">
    <property type="component" value="Unassembled WGS sequence"/>
</dbReference>
<gene>
    <name evidence="1" type="ORF">A3D25_01210</name>
</gene>
<evidence type="ECO:0000313" key="2">
    <source>
        <dbReference type="Proteomes" id="UP000177328"/>
    </source>
</evidence>
<sequence length="247" mass="27839">MDLSEIEKKTFSQPKAVTLDELEFLAKTYWVKYQHESDIRSKWKLIDKAGHYARWAAENGEANLDKLSFYINILREESLIHPSENTNRSLSFITSRWLDASDAGNIQILKEDKGNVSIESGTVFIGDPSALPDFSIWPEITENGLKELTEKGIGLFMNPGADGTYRVVLRLVDGQSPVLKKEEYKKVVMSSEAELETPSGVICVSDMYNSEHDTSTKMDVDSGRYKVGAYYQDDGKSEMFIVVLSKT</sequence>
<comment type="caution">
    <text evidence="1">The sequence shown here is derived from an EMBL/GenBank/DDBJ whole genome shotgun (WGS) entry which is preliminary data.</text>
</comment>
<organism evidence="1 2">
    <name type="scientific">Candidatus Daviesbacteria bacterium RIFCSPHIGHO2_02_FULL_43_12</name>
    <dbReference type="NCBI Taxonomy" id="1797776"/>
    <lineage>
        <taxon>Bacteria</taxon>
        <taxon>Candidatus Daviesiibacteriota</taxon>
    </lineage>
</organism>
<protein>
    <submittedName>
        <fullName evidence="1">Uncharacterized protein</fullName>
    </submittedName>
</protein>
<evidence type="ECO:0000313" key="1">
    <source>
        <dbReference type="EMBL" id="OGE41136.1"/>
    </source>
</evidence>